<feature type="transmembrane region" description="Helical" evidence="11">
    <location>
        <begin position="406"/>
        <end position="428"/>
    </location>
</feature>
<evidence type="ECO:0000259" key="13">
    <source>
        <dbReference type="Pfam" id="PF23256"/>
    </source>
</evidence>
<feature type="transmembrane region" description="Helical" evidence="11">
    <location>
        <begin position="264"/>
        <end position="294"/>
    </location>
</feature>
<dbReference type="GO" id="GO:0015297">
    <property type="term" value="F:antiporter activity"/>
    <property type="evidence" value="ECO:0007669"/>
    <property type="project" value="UniProtKB-KW"/>
</dbReference>
<protein>
    <recommendedName>
        <fullName evidence="17">Cation/H+ exchanger domain-containing protein</fullName>
    </recommendedName>
</protein>
<keyword evidence="7 11" id="KW-1133">Transmembrane helix</keyword>
<keyword evidence="2" id="KW-0813">Transport</keyword>
<evidence type="ECO:0000259" key="12">
    <source>
        <dbReference type="Pfam" id="PF00999"/>
    </source>
</evidence>
<dbReference type="Proteomes" id="UP001457282">
    <property type="component" value="Unassembled WGS sequence"/>
</dbReference>
<feature type="transmembrane region" description="Helical" evidence="11">
    <location>
        <begin position="224"/>
        <end position="244"/>
    </location>
</feature>
<feature type="transmembrane region" description="Helical" evidence="11">
    <location>
        <begin position="58"/>
        <end position="76"/>
    </location>
</feature>
<evidence type="ECO:0000256" key="7">
    <source>
        <dbReference type="ARBA" id="ARBA00022989"/>
    </source>
</evidence>
<feature type="transmembrane region" description="Helical" evidence="11">
    <location>
        <begin position="25"/>
        <end position="46"/>
    </location>
</feature>
<keyword evidence="3" id="KW-0050">Antiport</keyword>
<evidence type="ECO:0000256" key="2">
    <source>
        <dbReference type="ARBA" id="ARBA00022448"/>
    </source>
</evidence>
<feature type="domain" description="Cation/H(+) antiporter central" evidence="13">
    <location>
        <begin position="490"/>
        <end position="626"/>
    </location>
</feature>
<evidence type="ECO:0000256" key="1">
    <source>
        <dbReference type="ARBA" id="ARBA00004141"/>
    </source>
</evidence>
<keyword evidence="5 11" id="KW-0812">Transmembrane</keyword>
<keyword evidence="4" id="KW-0633">Potassium transport</keyword>
<dbReference type="EMBL" id="JBEDUW010000006">
    <property type="protein sequence ID" value="KAK9920696.1"/>
    <property type="molecule type" value="Genomic_DNA"/>
</dbReference>
<dbReference type="AlphaFoldDB" id="A0AAW1W9W0"/>
<evidence type="ECO:0000256" key="9">
    <source>
        <dbReference type="ARBA" id="ARBA00023136"/>
    </source>
</evidence>
<dbReference type="Pfam" id="PF23256">
    <property type="entry name" value="CHX17_2nd"/>
    <property type="match status" value="1"/>
</dbReference>
<dbReference type="InterPro" id="IPR038770">
    <property type="entry name" value="Na+/solute_symporter_sf"/>
</dbReference>
<name>A0AAW1W9W0_RUBAR</name>
<dbReference type="Gene3D" id="1.20.1530.20">
    <property type="match status" value="1"/>
</dbReference>
<feature type="transmembrane region" description="Helical" evidence="11">
    <location>
        <begin position="157"/>
        <end position="181"/>
    </location>
</feature>
<dbReference type="Pfam" id="PF00999">
    <property type="entry name" value="Na_H_Exchanger"/>
    <property type="match status" value="1"/>
</dbReference>
<feature type="domain" description="Cation/H+ exchanger transmembrane" evidence="12">
    <location>
        <begin position="40"/>
        <end position="423"/>
    </location>
</feature>
<dbReference type="GO" id="GO:0006813">
    <property type="term" value="P:potassium ion transport"/>
    <property type="evidence" value="ECO:0007669"/>
    <property type="project" value="UniProtKB-KW"/>
</dbReference>
<gene>
    <name evidence="15" type="ORF">M0R45_029243</name>
</gene>
<feature type="transmembrane region" description="Helical" evidence="11">
    <location>
        <begin position="123"/>
        <end position="145"/>
    </location>
</feature>
<accession>A0AAW1W9W0</accession>
<evidence type="ECO:0000259" key="14">
    <source>
        <dbReference type="Pfam" id="PF23259"/>
    </source>
</evidence>
<dbReference type="InterPro" id="IPR057291">
    <property type="entry name" value="CHX17_2nd"/>
</dbReference>
<feature type="transmembrane region" description="Helical" evidence="11">
    <location>
        <begin position="341"/>
        <end position="369"/>
    </location>
</feature>
<evidence type="ECO:0000256" key="4">
    <source>
        <dbReference type="ARBA" id="ARBA00022538"/>
    </source>
</evidence>
<evidence type="ECO:0000256" key="6">
    <source>
        <dbReference type="ARBA" id="ARBA00022958"/>
    </source>
</evidence>
<keyword evidence="8" id="KW-0406">Ion transport</keyword>
<comment type="caution">
    <text evidence="15">The sequence shown here is derived from an EMBL/GenBank/DDBJ whole genome shotgun (WGS) entry which is preliminary data.</text>
</comment>
<evidence type="ECO:0008006" key="17">
    <source>
        <dbReference type="Google" id="ProtNLM"/>
    </source>
</evidence>
<evidence type="ECO:0000256" key="5">
    <source>
        <dbReference type="ARBA" id="ARBA00022692"/>
    </source>
</evidence>
<dbReference type="PANTHER" id="PTHR32468">
    <property type="entry name" value="CATION/H + ANTIPORTER"/>
    <property type="match status" value="1"/>
</dbReference>
<dbReference type="GO" id="GO:0012505">
    <property type="term" value="C:endomembrane system"/>
    <property type="evidence" value="ECO:0007669"/>
    <property type="project" value="TreeGrafter"/>
</dbReference>
<evidence type="ECO:0000256" key="8">
    <source>
        <dbReference type="ARBA" id="ARBA00023065"/>
    </source>
</evidence>
<reference evidence="15 16" key="1">
    <citation type="journal article" date="2023" name="G3 (Bethesda)">
        <title>A chromosome-length genome assembly and annotation of blackberry (Rubus argutus, cv. 'Hillquist').</title>
        <authorList>
            <person name="Bruna T."/>
            <person name="Aryal R."/>
            <person name="Dudchenko O."/>
            <person name="Sargent D.J."/>
            <person name="Mead D."/>
            <person name="Buti M."/>
            <person name="Cavallini A."/>
            <person name="Hytonen T."/>
            <person name="Andres J."/>
            <person name="Pham M."/>
            <person name="Weisz D."/>
            <person name="Mascagni F."/>
            <person name="Usai G."/>
            <person name="Natali L."/>
            <person name="Bassil N."/>
            <person name="Fernandez G.E."/>
            <person name="Lomsadze A."/>
            <person name="Armour M."/>
            <person name="Olukolu B."/>
            <person name="Poorten T."/>
            <person name="Britton C."/>
            <person name="Davik J."/>
            <person name="Ashrafi H."/>
            <person name="Aiden E.L."/>
            <person name="Borodovsky M."/>
            <person name="Worthington M."/>
        </authorList>
    </citation>
    <scope>NUCLEOTIDE SEQUENCE [LARGE SCALE GENOMIC DNA]</scope>
    <source>
        <strain evidence="15">PI 553951</strain>
    </source>
</reference>
<sequence length="784" mass="85339">MEHMVLNLTSMRTSSDGVWQGDNPLIHAFPLLIVQTTLILFISRFLTFLLKPLRQPKVIAEILGGILLGPSALGRIKDFSDIIFPSWSTPILESVASIGLLFYLFLVGLELDLTSIRRSGKSAITIALAGVSLPFLIAVGITFLMRKAIQGENNVGYPQFLMFIGVALSITAFPVLARILAELKLLTTHVGELAMAAAAFNDVAAWILLALAVALAGGNHKSPLVSIWVLISGVTFVAFMLILVRPMMTWVAKRCSSQTEDEAFICLTLAGVMLSGFMTDLIGVHAIFGAFVFGLTIPKGGEFAAKLTKRIEDFVSGLLLPLYFASSGLKTDVAKIHGIKAWGLLALIISVSCTGKILGTFLVAIICMIPVRESLALGVLMNTKGLVELIVLNIGKEKKILNDEMFAILVLMALFTTFMTTPTAMAIYKPHVVASQSQNNLERQNSPNKNSRKEKELRILACIHGPESVPSLINLIESTRPSSENSPYKVYAMHLVELTDRSSSIMMVHRVRKNGFPFINRFYRGVAQQDQIASAFEVYGQVSQVTIRHTTAISAFSTMHEDILHIAEAKRVSIIILPFNKQGNKKGEETMEDLGHNWKVVNEMVLKCANCSVALFVDRGFDAGAEKGATPLSTNIPRRVCILFLGGPDDRKALEYGGGIANPSVEVTVVKCLEHSADRMSPVTDLEKELNKATLTEFRRQNGSIKYMEVVVGNIKETVAGIGQSRDYDLVIVGKGHHPSTIVAELAHNQPEHTELGPIGGTIASSSHGILCSVLVIQTPQISK</sequence>
<dbReference type="FunFam" id="1.20.1530.20:FF:000003">
    <property type="entry name" value="Cation/H(+) antiporter 15"/>
    <property type="match status" value="1"/>
</dbReference>
<dbReference type="InterPro" id="IPR057290">
    <property type="entry name" value="CHX17_C"/>
</dbReference>
<keyword evidence="16" id="KW-1185">Reference proteome</keyword>
<dbReference type="InterPro" id="IPR006153">
    <property type="entry name" value="Cation/H_exchanger_TM"/>
</dbReference>
<proteinExistence type="inferred from homology"/>
<feature type="transmembrane region" description="Helical" evidence="11">
    <location>
        <begin position="91"/>
        <end position="111"/>
    </location>
</feature>
<keyword evidence="6" id="KW-0630">Potassium</keyword>
<evidence type="ECO:0000256" key="3">
    <source>
        <dbReference type="ARBA" id="ARBA00022449"/>
    </source>
</evidence>
<dbReference type="InterPro" id="IPR050794">
    <property type="entry name" value="CPA2_transporter"/>
</dbReference>
<evidence type="ECO:0000313" key="15">
    <source>
        <dbReference type="EMBL" id="KAK9920696.1"/>
    </source>
</evidence>
<evidence type="ECO:0000256" key="10">
    <source>
        <dbReference type="ARBA" id="ARBA00038341"/>
    </source>
</evidence>
<evidence type="ECO:0000256" key="11">
    <source>
        <dbReference type="SAM" id="Phobius"/>
    </source>
</evidence>
<feature type="transmembrane region" description="Helical" evidence="11">
    <location>
        <begin position="193"/>
        <end position="218"/>
    </location>
</feature>
<evidence type="ECO:0000313" key="16">
    <source>
        <dbReference type="Proteomes" id="UP001457282"/>
    </source>
</evidence>
<organism evidence="15 16">
    <name type="scientific">Rubus argutus</name>
    <name type="common">Southern blackberry</name>
    <dbReference type="NCBI Taxonomy" id="59490"/>
    <lineage>
        <taxon>Eukaryota</taxon>
        <taxon>Viridiplantae</taxon>
        <taxon>Streptophyta</taxon>
        <taxon>Embryophyta</taxon>
        <taxon>Tracheophyta</taxon>
        <taxon>Spermatophyta</taxon>
        <taxon>Magnoliopsida</taxon>
        <taxon>eudicotyledons</taxon>
        <taxon>Gunneridae</taxon>
        <taxon>Pentapetalae</taxon>
        <taxon>rosids</taxon>
        <taxon>fabids</taxon>
        <taxon>Rosales</taxon>
        <taxon>Rosaceae</taxon>
        <taxon>Rosoideae</taxon>
        <taxon>Rosoideae incertae sedis</taxon>
        <taxon>Rubus</taxon>
    </lineage>
</organism>
<dbReference type="GO" id="GO:0006885">
    <property type="term" value="P:regulation of pH"/>
    <property type="evidence" value="ECO:0007669"/>
    <property type="project" value="UniProtKB-ARBA"/>
</dbReference>
<dbReference type="GO" id="GO:1902600">
    <property type="term" value="P:proton transmembrane transport"/>
    <property type="evidence" value="ECO:0007669"/>
    <property type="project" value="InterPro"/>
</dbReference>
<keyword evidence="9 11" id="KW-0472">Membrane</keyword>
<dbReference type="Pfam" id="PF23259">
    <property type="entry name" value="CHX17_C"/>
    <property type="match status" value="1"/>
</dbReference>
<dbReference type="GO" id="GO:0016020">
    <property type="term" value="C:membrane"/>
    <property type="evidence" value="ECO:0007669"/>
    <property type="project" value="UniProtKB-SubCell"/>
</dbReference>
<comment type="subcellular location">
    <subcellularLocation>
        <location evidence="1">Membrane</location>
        <topology evidence="1">Multi-pass membrane protein</topology>
    </subcellularLocation>
</comment>
<feature type="domain" description="Cation/H(+) antiporter C-terminal" evidence="14">
    <location>
        <begin position="640"/>
        <end position="778"/>
    </location>
</feature>
<dbReference type="PANTHER" id="PTHR32468:SF98">
    <property type="entry name" value="CATION_H+ EXCHANGER DOMAIN-CONTAINING PROTEIN"/>
    <property type="match status" value="1"/>
</dbReference>
<comment type="similarity">
    <text evidence="10">Belongs to the monovalent cation:proton antiporter 2 (CPA2) transporter (TC 2.A.37) family. CHX (TC 2.A.37.4) subfamily.</text>
</comment>